<dbReference type="RefSeq" id="XP_064653546.1">
    <property type="nucleotide sequence ID" value="XM_064808224.1"/>
</dbReference>
<evidence type="ECO:0000313" key="1">
    <source>
        <dbReference type="EMBL" id="KAK5162956.1"/>
    </source>
</evidence>
<evidence type="ECO:0000313" key="2">
    <source>
        <dbReference type="Proteomes" id="UP001337655"/>
    </source>
</evidence>
<dbReference type="GeneID" id="89932332"/>
<reference evidence="1 2" key="1">
    <citation type="submission" date="2023-08" db="EMBL/GenBank/DDBJ databases">
        <title>Black Yeasts Isolated from many extreme environments.</title>
        <authorList>
            <person name="Coleine C."/>
            <person name="Stajich J.E."/>
            <person name="Selbmann L."/>
        </authorList>
    </citation>
    <scope>NUCLEOTIDE SEQUENCE [LARGE SCALE GENOMIC DNA]</scope>
    <source>
        <strain evidence="1 2">CCFEE 5935</strain>
    </source>
</reference>
<proteinExistence type="predicted"/>
<keyword evidence="2" id="KW-1185">Reference proteome</keyword>
<protein>
    <submittedName>
        <fullName evidence="1">Uncharacterized protein</fullName>
    </submittedName>
</protein>
<sequence length="178" mass="19994">MVFGNPKQRTVDYPLQSPPLNWEQRPKISITVTSQATRPITIFTWPTIFHLSLAQSRDNFTCLDLTTESAMRLSTTRGPQRQPFSRTKGHSDEQYFCTLDPGVPVIFSGGLRVASSVAGGLQAGHRYRYGVQEGEQVQWWRWGRKDGVLAPSGQIEDLDDPDGEPIMISAEPVEFEVK</sequence>
<gene>
    <name evidence="1" type="ORF">LTR77_011010</name>
</gene>
<organism evidence="1 2">
    <name type="scientific">Saxophila tyrrhenica</name>
    <dbReference type="NCBI Taxonomy" id="1690608"/>
    <lineage>
        <taxon>Eukaryota</taxon>
        <taxon>Fungi</taxon>
        <taxon>Dikarya</taxon>
        <taxon>Ascomycota</taxon>
        <taxon>Pezizomycotina</taxon>
        <taxon>Dothideomycetes</taxon>
        <taxon>Dothideomycetidae</taxon>
        <taxon>Mycosphaerellales</taxon>
        <taxon>Extremaceae</taxon>
        <taxon>Saxophila</taxon>
    </lineage>
</organism>
<name>A0AAV9NX97_9PEZI</name>
<accession>A0AAV9NX97</accession>
<dbReference type="AlphaFoldDB" id="A0AAV9NX97"/>
<dbReference type="Proteomes" id="UP001337655">
    <property type="component" value="Unassembled WGS sequence"/>
</dbReference>
<dbReference type="EMBL" id="JAVRRT010000030">
    <property type="protein sequence ID" value="KAK5162956.1"/>
    <property type="molecule type" value="Genomic_DNA"/>
</dbReference>
<comment type="caution">
    <text evidence="1">The sequence shown here is derived from an EMBL/GenBank/DDBJ whole genome shotgun (WGS) entry which is preliminary data.</text>
</comment>